<sequence length="59" mass="7095">MKYYPSTLPDRRDQVTRQKDRDDLARADIERAEKRTRDYAGIDSNASKWRYSDSDRQVK</sequence>
<proteinExistence type="predicted"/>
<feature type="compositionally biased region" description="Basic and acidic residues" evidence="1">
    <location>
        <begin position="50"/>
        <end position="59"/>
    </location>
</feature>
<dbReference type="EMBL" id="LPHB01000029">
    <property type="protein sequence ID" value="KWA65374.1"/>
    <property type="molecule type" value="Genomic_DNA"/>
</dbReference>
<name>A0A108H915_9BURK</name>
<evidence type="ECO:0000256" key="1">
    <source>
        <dbReference type="SAM" id="MobiDB-lite"/>
    </source>
</evidence>
<reference evidence="2 3" key="1">
    <citation type="submission" date="2015-11" db="EMBL/GenBank/DDBJ databases">
        <title>Expanding the genomic diversity of Burkholderia species for the development of highly accurate diagnostics.</title>
        <authorList>
            <person name="Sahl J."/>
            <person name="Keim P."/>
            <person name="Wagner D."/>
        </authorList>
    </citation>
    <scope>NUCLEOTIDE SEQUENCE [LARGE SCALE GENOMIC DNA]</scope>
    <source>
        <strain evidence="2 3">MSMB1960WGS</strain>
    </source>
</reference>
<accession>A0A108H915</accession>
<evidence type="ECO:0000313" key="2">
    <source>
        <dbReference type="EMBL" id="KWA65374.1"/>
    </source>
</evidence>
<gene>
    <name evidence="2" type="ORF">WT44_08610</name>
</gene>
<feature type="region of interest" description="Disordered" evidence="1">
    <location>
        <begin position="1"/>
        <end position="59"/>
    </location>
</feature>
<protein>
    <submittedName>
        <fullName evidence="2">Uncharacterized protein</fullName>
    </submittedName>
</protein>
<dbReference type="Proteomes" id="UP000068603">
    <property type="component" value="Unassembled WGS sequence"/>
</dbReference>
<dbReference type="RefSeq" id="WP_060028480.1">
    <property type="nucleotide sequence ID" value="NZ_LOZZ01000060.1"/>
</dbReference>
<feature type="compositionally biased region" description="Basic and acidic residues" evidence="1">
    <location>
        <begin position="9"/>
        <end position="40"/>
    </location>
</feature>
<comment type="caution">
    <text evidence="2">The sequence shown here is derived from an EMBL/GenBank/DDBJ whole genome shotgun (WGS) entry which is preliminary data.</text>
</comment>
<evidence type="ECO:0000313" key="3">
    <source>
        <dbReference type="Proteomes" id="UP000068603"/>
    </source>
</evidence>
<organism evidence="2">
    <name type="scientific">Burkholderia stagnalis</name>
    <dbReference type="NCBI Taxonomy" id="1503054"/>
    <lineage>
        <taxon>Bacteria</taxon>
        <taxon>Pseudomonadati</taxon>
        <taxon>Pseudomonadota</taxon>
        <taxon>Betaproteobacteria</taxon>
        <taxon>Burkholderiales</taxon>
        <taxon>Burkholderiaceae</taxon>
        <taxon>Burkholderia</taxon>
        <taxon>Burkholderia cepacia complex</taxon>
    </lineage>
</organism>
<dbReference type="AlphaFoldDB" id="A0A108H915"/>